<dbReference type="EMBL" id="MLFT02000003">
    <property type="protein sequence ID" value="PHT54087.1"/>
    <property type="molecule type" value="Genomic_DNA"/>
</dbReference>
<feature type="domain" description="Retrovirus-related Pol polyprotein from transposon TNT 1-94-like beta-barrel" evidence="1">
    <location>
        <begin position="1"/>
        <end position="71"/>
    </location>
</feature>
<keyword evidence="3" id="KW-1185">Reference proteome</keyword>
<evidence type="ECO:0000313" key="3">
    <source>
        <dbReference type="Proteomes" id="UP000224567"/>
    </source>
</evidence>
<evidence type="ECO:0000259" key="1">
    <source>
        <dbReference type="Pfam" id="PF22936"/>
    </source>
</evidence>
<dbReference type="PANTHER" id="PTHR47592">
    <property type="entry name" value="PBF68 PROTEIN"/>
    <property type="match status" value="1"/>
</dbReference>
<reference evidence="3" key="2">
    <citation type="journal article" date="2017" name="J. Anim. Genet.">
        <title>Multiple reference genome sequences of hot pepper reveal the massive evolution of plant disease resistance genes by retroduplication.</title>
        <authorList>
            <person name="Kim S."/>
            <person name="Park J."/>
            <person name="Yeom S.-I."/>
            <person name="Kim Y.-M."/>
            <person name="Seo E."/>
            <person name="Kim K.-T."/>
            <person name="Kim M.-S."/>
            <person name="Lee J.M."/>
            <person name="Cheong K."/>
            <person name="Shin H.-S."/>
            <person name="Kim S.-B."/>
            <person name="Han K."/>
            <person name="Lee J."/>
            <person name="Park M."/>
            <person name="Lee H.-A."/>
            <person name="Lee H.-Y."/>
            <person name="Lee Y."/>
            <person name="Oh S."/>
            <person name="Lee J.H."/>
            <person name="Choi E."/>
            <person name="Choi E."/>
            <person name="Lee S.E."/>
            <person name="Jeon J."/>
            <person name="Kim H."/>
            <person name="Choi G."/>
            <person name="Song H."/>
            <person name="Lee J."/>
            <person name="Lee S.-C."/>
            <person name="Kwon J.-K."/>
            <person name="Lee H.-Y."/>
            <person name="Koo N."/>
            <person name="Hong Y."/>
            <person name="Kim R.W."/>
            <person name="Kang W.-H."/>
            <person name="Huh J.H."/>
            <person name="Kang B.-C."/>
            <person name="Yang T.-J."/>
            <person name="Lee Y.-H."/>
            <person name="Bennetzen J.L."/>
            <person name="Choi D."/>
        </authorList>
    </citation>
    <scope>NUCLEOTIDE SEQUENCE [LARGE SCALE GENOMIC DNA]</scope>
    <source>
        <strain evidence="3">cv. PBC81</strain>
    </source>
</reference>
<dbReference type="AlphaFoldDB" id="A0A2G2X9D9"/>
<accession>A0A2G2X9D9</accession>
<name>A0A2G2X9D9_CAPBA</name>
<gene>
    <name evidence="2" type="ORF">CQW23_08549</name>
</gene>
<dbReference type="OrthoDB" id="1742531at2759"/>
<dbReference type="InterPro" id="IPR054722">
    <property type="entry name" value="PolX-like_BBD"/>
</dbReference>
<organism evidence="2 3">
    <name type="scientific">Capsicum baccatum</name>
    <name type="common">Peruvian pepper</name>
    <dbReference type="NCBI Taxonomy" id="33114"/>
    <lineage>
        <taxon>Eukaryota</taxon>
        <taxon>Viridiplantae</taxon>
        <taxon>Streptophyta</taxon>
        <taxon>Embryophyta</taxon>
        <taxon>Tracheophyta</taxon>
        <taxon>Spermatophyta</taxon>
        <taxon>Magnoliopsida</taxon>
        <taxon>eudicotyledons</taxon>
        <taxon>Gunneridae</taxon>
        <taxon>Pentapetalae</taxon>
        <taxon>asterids</taxon>
        <taxon>lamiids</taxon>
        <taxon>Solanales</taxon>
        <taxon>Solanaceae</taxon>
        <taxon>Solanoideae</taxon>
        <taxon>Capsiceae</taxon>
        <taxon>Capsicum</taxon>
    </lineage>
</organism>
<dbReference type="Proteomes" id="UP000224567">
    <property type="component" value="Unassembled WGS sequence"/>
</dbReference>
<comment type="caution">
    <text evidence="2">The sequence shown here is derived from an EMBL/GenBank/DDBJ whole genome shotgun (WGS) entry which is preliminary data.</text>
</comment>
<reference evidence="2 3" key="1">
    <citation type="journal article" date="2017" name="Genome Biol.">
        <title>New reference genome sequences of hot pepper reveal the massive evolution of plant disease-resistance genes by retroduplication.</title>
        <authorList>
            <person name="Kim S."/>
            <person name="Park J."/>
            <person name="Yeom S.I."/>
            <person name="Kim Y.M."/>
            <person name="Seo E."/>
            <person name="Kim K.T."/>
            <person name="Kim M.S."/>
            <person name="Lee J.M."/>
            <person name="Cheong K."/>
            <person name="Shin H.S."/>
            <person name="Kim S.B."/>
            <person name="Han K."/>
            <person name="Lee J."/>
            <person name="Park M."/>
            <person name="Lee H.A."/>
            <person name="Lee H.Y."/>
            <person name="Lee Y."/>
            <person name="Oh S."/>
            <person name="Lee J.H."/>
            <person name="Choi E."/>
            <person name="Choi E."/>
            <person name="Lee S.E."/>
            <person name="Jeon J."/>
            <person name="Kim H."/>
            <person name="Choi G."/>
            <person name="Song H."/>
            <person name="Lee J."/>
            <person name="Lee S.C."/>
            <person name="Kwon J.K."/>
            <person name="Lee H.Y."/>
            <person name="Koo N."/>
            <person name="Hong Y."/>
            <person name="Kim R.W."/>
            <person name="Kang W.H."/>
            <person name="Huh J.H."/>
            <person name="Kang B.C."/>
            <person name="Yang T.J."/>
            <person name="Lee Y.H."/>
            <person name="Bennetzen J.L."/>
            <person name="Choi D."/>
        </authorList>
    </citation>
    <scope>NUCLEOTIDE SEQUENCE [LARGE SCALE GENOMIC DNA]</scope>
    <source>
        <strain evidence="3">cv. PBC81</strain>
    </source>
</reference>
<protein>
    <recommendedName>
        <fullName evidence="1">Retrovirus-related Pol polyprotein from transposon TNT 1-94-like beta-barrel domain-containing protein</fullName>
    </recommendedName>
</protein>
<proteinExistence type="predicted"/>
<dbReference type="Pfam" id="PF22936">
    <property type="entry name" value="Pol_BBD"/>
    <property type="match status" value="1"/>
</dbReference>
<sequence length="320" mass="35336">MCPSREWFTIFESVGGGVVLMGNNTPCKVLGKGTVQIRMHDGVVRTLTDVRYVPNLKKNLISLGTLKSLGCKYTGEGGVLKVSLDALMIMTGHRSITLYTLLEYTVAATHRPRRQIHKPERYRDYVAFSFSVAQETEEIREPSNYSEAVSGDDSAKWLIVINEEIESLHKNGVEDAMYEAQLAAKGYSQRTSDHIRRTLLILSGLKCIESVWALPTNGAGSGTLLIQATGLRWGTIMLTLRTHLKRLFDLVTWLAIFKTYITASSADTLMVFATLLVERICSGIAYTNLGFRAWCPISIIILNFSTGALAEDGAGTIDFG</sequence>
<dbReference type="PANTHER" id="PTHR47592:SF27">
    <property type="entry name" value="OS08G0421700 PROTEIN"/>
    <property type="match status" value="1"/>
</dbReference>
<evidence type="ECO:0000313" key="2">
    <source>
        <dbReference type="EMBL" id="PHT54087.1"/>
    </source>
</evidence>